<feature type="compositionally biased region" description="Basic and acidic residues" evidence="1">
    <location>
        <begin position="439"/>
        <end position="456"/>
    </location>
</feature>
<dbReference type="Proteomes" id="UP000294360">
    <property type="component" value="Chromosome"/>
</dbReference>
<gene>
    <name evidence="3" type="ORF">MTUNDRAET4_2730</name>
</gene>
<protein>
    <submittedName>
        <fullName evidence="3">Dihydropteroate synthase DHPS</fullName>
    </submittedName>
</protein>
<reference evidence="3 4" key="1">
    <citation type="submission" date="2019-03" db="EMBL/GenBank/DDBJ databases">
        <authorList>
            <person name="Kox A.R. M."/>
        </authorList>
    </citation>
    <scope>NUCLEOTIDE SEQUENCE [LARGE SCALE GENOMIC DNA]</scope>
    <source>
        <strain evidence="3">MTUNDRAET4 annotated genome</strain>
    </source>
</reference>
<evidence type="ECO:0000259" key="2">
    <source>
        <dbReference type="PROSITE" id="PS50972"/>
    </source>
</evidence>
<organism evidence="3 4">
    <name type="scientific">Methylocella tundrae</name>
    <dbReference type="NCBI Taxonomy" id="227605"/>
    <lineage>
        <taxon>Bacteria</taxon>
        <taxon>Pseudomonadati</taxon>
        <taxon>Pseudomonadota</taxon>
        <taxon>Alphaproteobacteria</taxon>
        <taxon>Hyphomicrobiales</taxon>
        <taxon>Beijerinckiaceae</taxon>
        <taxon>Methylocella</taxon>
    </lineage>
</organism>
<dbReference type="InterPro" id="IPR045406">
    <property type="entry name" value="DUF6513"/>
</dbReference>
<dbReference type="GO" id="GO:0042558">
    <property type="term" value="P:pteridine-containing compound metabolic process"/>
    <property type="evidence" value="ECO:0007669"/>
    <property type="project" value="InterPro"/>
</dbReference>
<dbReference type="PROSITE" id="PS50972">
    <property type="entry name" value="PTERIN_BINDING"/>
    <property type="match status" value="1"/>
</dbReference>
<name>A0A4U8Z2Q0_METTU</name>
<dbReference type="KEGG" id="mtun:MTUNDRAET4_2730"/>
<feature type="domain" description="Pterin-binding" evidence="2">
    <location>
        <begin position="94"/>
        <end position="359"/>
    </location>
</feature>
<evidence type="ECO:0000313" key="4">
    <source>
        <dbReference type="Proteomes" id="UP000294360"/>
    </source>
</evidence>
<dbReference type="InterPro" id="IPR011005">
    <property type="entry name" value="Dihydropteroate_synth-like_sf"/>
</dbReference>
<sequence>MSERLLFVTGHLAHARLERLLRSLGETPFVWDICDIGVKVAALMTEAILLRRLPRPLNVDRVILPGRFRGNVDALSAELGVAVLRGPDEISDLPAFLGRGGEAPDLSRFDIRIFAEIIDATALSVEALLTRAEKLRGAGADVIDLGCLPDTPFPHLEDCVGALKSAGFSVSIDSFNPDELRRGARAGADFLLSLDENNLDLAQGTAATPILVGSPVHDLDSLVRAARAAEQRGMPYIIDPILDPIHFGFAASLVRYVEARRRLPEAEMMMGTGNLTELTEVDSGGLTGVLIGLCSELKIRNVLTVQVSAHTRRTIEEHDAARRLMFAAAADGALPKGYDAGLLQLHDKAPFPSTAEEIAEMAADVRDANFRIATAPDGIHIFNRDGHHIAPDAFSLYPKLGVEADGAHAFYLGAELTKAEIAFALGKRYAQDEPLDWGRGADRPEEERDRLREAGHTLRRKE</sequence>
<dbReference type="OrthoDB" id="4029442at2"/>
<dbReference type="SUPFAM" id="SSF51717">
    <property type="entry name" value="Dihydropteroate synthetase-like"/>
    <property type="match status" value="1"/>
</dbReference>
<dbReference type="Gene3D" id="3.20.20.20">
    <property type="entry name" value="Dihydropteroate synthase-like"/>
    <property type="match status" value="1"/>
</dbReference>
<dbReference type="AlphaFoldDB" id="A0A4U8Z2Q0"/>
<feature type="region of interest" description="Disordered" evidence="1">
    <location>
        <begin position="434"/>
        <end position="462"/>
    </location>
</feature>
<dbReference type="InterPro" id="IPR000489">
    <property type="entry name" value="Pterin-binding_dom"/>
</dbReference>
<dbReference type="RefSeq" id="WP_134490038.1">
    <property type="nucleotide sequence ID" value="NZ_CP139089.1"/>
</dbReference>
<dbReference type="Pfam" id="PF20123">
    <property type="entry name" value="DUF6513"/>
    <property type="match status" value="1"/>
</dbReference>
<evidence type="ECO:0000256" key="1">
    <source>
        <dbReference type="SAM" id="MobiDB-lite"/>
    </source>
</evidence>
<evidence type="ECO:0000313" key="3">
    <source>
        <dbReference type="EMBL" id="VFU09617.1"/>
    </source>
</evidence>
<dbReference type="EMBL" id="LR536450">
    <property type="protein sequence ID" value="VFU09617.1"/>
    <property type="molecule type" value="Genomic_DNA"/>
</dbReference>
<accession>A0A4U8Z2Q0</accession>
<proteinExistence type="predicted"/>